<keyword evidence="5" id="KW-0472">Membrane</keyword>
<dbReference type="NCBIfam" id="TIGR02595">
    <property type="entry name" value="PEP_CTERM"/>
    <property type="match status" value="1"/>
</dbReference>
<dbReference type="Proteomes" id="UP000176944">
    <property type="component" value="Chromosome"/>
</dbReference>
<evidence type="ECO:0000256" key="2">
    <source>
        <dbReference type="ARBA" id="ARBA00010527"/>
    </source>
</evidence>
<gene>
    <name evidence="10" type="ORF">BJP36_05760</name>
</gene>
<organism evidence="10 11">
    <name type="scientific">Moorena producens (strain JHB)</name>
    <dbReference type="NCBI Taxonomy" id="1454205"/>
    <lineage>
        <taxon>Bacteria</taxon>
        <taxon>Bacillati</taxon>
        <taxon>Cyanobacteriota</taxon>
        <taxon>Cyanophyceae</taxon>
        <taxon>Coleofasciculales</taxon>
        <taxon>Coleofasciculaceae</taxon>
        <taxon>Moorena</taxon>
    </lineage>
</organism>
<evidence type="ECO:0000256" key="4">
    <source>
        <dbReference type="ARBA" id="ARBA00022448"/>
    </source>
</evidence>
<comment type="similarity">
    <text evidence="2">Belongs to the OXA1/ALB3/YidC family. Type 1 subfamily.</text>
</comment>
<evidence type="ECO:0000256" key="7">
    <source>
        <dbReference type="ARBA" id="ARBA00023186"/>
    </source>
</evidence>
<protein>
    <recommendedName>
        <fullName evidence="3">Membrane protein insertase YidC</fullName>
    </recommendedName>
    <alternativeName>
        <fullName evidence="9">Foldase YidC</fullName>
    </alternativeName>
    <alternativeName>
        <fullName evidence="8">Membrane integrase YidC</fullName>
    </alternativeName>
</protein>
<dbReference type="InterPro" id="IPR013424">
    <property type="entry name" value="Ice-binding_C"/>
</dbReference>
<dbReference type="AlphaFoldDB" id="A0A1D9FVV0"/>
<evidence type="ECO:0000313" key="11">
    <source>
        <dbReference type="Proteomes" id="UP000176944"/>
    </source>
</evidence>
<evidence type="ECO:0000256" key="1">
    <source>
        <dbReference type="ARBA" id="ARBA00004651"/>
    </source>
</evidence>
<keyword evidence="6" id="KW-0653">Protein transport</keyword>
<name>A0A1D9FVV0_MOOP1</name>
<reference evidence="11" key="1">
    <citation type="submission" date="2016-10" db="EMBL/GenBank/DDBJ databases">
        <title>Comparative genomics uncovers the prolific and rare metabolic potential of the cyanobacterial genus Moorea.</title>
        <authorList>
            <person name="Leao T."/>
            <person name="Castelao G."/>
            <person name="Korobeynikov A."/>
            <person name="Monroe E.A."/>
            <person name="Podell S."/>
            <person name="Glukhov E."/>
            <person name="Allen E."/>
            <person name="Gerwick W.H."/>
            <person name="Gerwick L."/>
        </authorList>
    </citation>
    <scope>NUCLEOTIDE SEQUENCE [LARGE SCALE GENOMIC DNA]</scope>
    <source>
        <strain evidence="11">JHB</strain>
    </source>
</reference>
<evidence type="ECO:0000256" key="8">
    <source>
        <dbReference type="ARBA" id="ARBA00033245"/>
    </source>
</evidence>
<dbReference type="EMBL" id="CP017708">
    <property type="protein sequence ID" value="AOY79496.2"/>
    <property type="molecule type" value="Genomic_DNA"/>
</dbReference>
<evidence type="ECO:0000256" key="6">
    <source>
        <dbReference type="ARBA" id="ARBA00022927"/>
    </source>
</evidence>
<evidence type="ECO:0000256" key="3">
    <source>
        <dbReference type="ARBA" id="ARBA00015325"/>
    </source>
</evidence>
<proteinExistence type="inferred from homology"/>
<dbReference type="Gene3D" id="2.70.98.90">
    <property type="match status" value="1"/>
</dbReference>
<dbReference type="InterPro" id="IPR038221">
    <property type="entry name" value="YidC_periplasmic_sf"/>
</dbReference>
<comment type="subcellular location">
    <subcellularLocation>
        <location evidence="1">Cell membrane</location>
        <topology evidence="1">Multi-pass membrane protein</topology>
    </subcellularLocation>
</comment>
<keyword evidence="5" id="KW-1003">Cell membrane</keyword>
<sequence>MANSTLMTKSSMAMAIAGSIFHNSAVLLGATSMIFLSLGTASAQAFTLSNGSLEVTIREDNGAIDTVLFDNMTFFASDFFNPGAPVSDFGFQNGTNTSTFVINTTTDFSFSTQQPVSVSSSGDSVSVTGTYTGGGANVDFTRTYSLVPDFNVLSISTEFVNNGSDVALRYFDTFDPDQGIDQGNGFGTFNDVLSLSTDAGLAKVGQATEQDGLTVVLGSLNPDVTVASGNPFAIFNGFDLNNFFNDPFDGNGDFVDLGTHIGIELLLAAGESGSFKYHHAYGQSITEAQEQFILAKSIDVPEPASVFGLLAVSAIGAGSALKRKQAMKA</sequence>
<evidence type="ECO:0000256" key="5">
    <source>
        <dbReference type="ARBA" id="ARBA00022475"/>
    </source>
</evidence>
<evidence type="ECO:0000256" key="9">
    <source>
        <dbReference type="ARBA" id="ARBA00033342"/>
    </source>
</evidence>
<accession>A0A1D9FVV0</accession>
<keyword evidence="4" id="KW-0813">Transport</keyword>
<keyword evidence="7" id="KW-0143">Chaperone</keyword>
<dbReference type="GO" id="GO:0015031">
    <property type="term" value="P:protein transport"/>
    <property type="evidence" value="ECO:0007669"/>
    <property type="project" value="UniProtKB-KW"/>
</dbReference>
<evidence type="ECO:0000313" key="10">
    <source>
        <dbReference type="EMBL" id="AOY79496.2"/>
    </source>
</evidence>
<dbReference type="GO" id="GO:0005886">
    <property type="term" value="C:plasma membrane"/>
    <property type="evidence" value="ECO:0007669"/>
    <property type="project" value="UniProtKB-SubCell"/>
</dbReference>